<evidence type="ECO:0000256" key="5">
    <source>
        <dbReference type="ARBA" id="ARBA00022692"/>
    </source>
</evidence>
<dbReference type="Proteomes" id="UP000612233">
    <property type="component" value="Unassembled WGS sequence"/>
</dbReference>
<evidence type="ECO:0000313" key="10">
    <source>
        <dbReference type="Proteomes" id="UP000612233"/>
    </source>
</evidence>
<comment type="similarity">
    <text evidence="2">Belongs to the outer membrane factor (OMF) (TC 1.B.17) family.</text>
</comment>
<proteinExistence type="inferred from homology"/>
<keyword evidence="10" id="KW-1185">Reference proteome</keyword>
<keyword evidence="4" id="KW-1134">Transmembrane beta strand</keyword>
<keyword evidence="5" id="KW-0812">Transmembrane</keyword>
<dbReference type="RefSeq" id="WP_191006605.1">
    <property type="nucleotide sequence ID" value="NZ_JACXAD010000023.1"/>
</dbReference>
<dbReference type="PANTHER" id="PTHR30026">
    <property type="entry name" value="OUTER MEMBRANE PROTEIN TOLC"/>
    <property type="match status" value="1"/>
</dbReference>
<name>A0A927GL44_9BACT</name>
<keyword evidence="7" id="KW-0998">Cell outer membrane</keyword>
<evidence type="ECO:0000256" key="3">
    <source>
        <dbReference type="ARBA" id="ARBA00022448"/>
    </source>
</evidence>
<evidence type="ECO:0000256" key="6">
    <source>
        <dbReference type="ARBA" id="ARBA00023136"/>
    </source>
</evidence>
<dbReference type="GO" id="GO:0015288">
    <property type="term" value="F:porin activity"/>
    <property type="evidence" value="ECO:0007669"/>
    <property type="project" value="TreeGrafter"/>
</dbReference>
<sequence>MLVRLFLAGLWAGLGLLCPSAALAQTPAAPPMVALPPAALGSLNLEQALTLARQQRTDFRNYSVDEQLAAQRTRQEQAAFRPQLNASADVRANTQRQVIVLPGFAPGEGERALRSGQPYQLGAGVTLTQKLYDPTRRPLLAQRRLDEQVAANATAQARIDLTETVSSAYYAALLYQAKLDFAGQDVARAESAYRDAQTRMAQQQALKTEVSQARFNLDNACLAQERAAADLRTAQVNLLSQLGDPTPERTPVSLGQSLAQLTGELTAPPAPEGVDTVATRRVEYRAEQLREQLARAAEQQNRRRYLPSADLVGYFGTQAFRERFDFYDFNQRYYGYSYVALQLNLPLFDGGSKRAQIQQNRLTAQRSRNAQTSLRRTVAYELTDARTQLDLSRRNAALQQQNLAVAEEALTVAQVRRRNGLVLEQEVVTARTTLSQARRDYLQALNDWLVDRLEYQRVTGQLK</sequence>
<evidence type="ECO:0000313" key="9">
    <source>
        <dbReference type="EMBL" id="MBD2769796.1"/>
    </source>
</evidence>
<dbReference type="GO" id="GO:0015562">
    <property type="term" value="F:efflux transmembrane transporter activity"/>
    <property type="evidence" value="ECO:0007669"/>
    <property type="project" value="InterPro"/>
</dbReference>
<dbReference type="InterPro" id="IPR003423">
    <property type="entry name" value="OMP_efflux"/>
</dbReference>
<keyword evidence="6" id="KW-0472">Membrane</keyword>
<comment type="subcellular location">
    <subcellularLocation>
        <location evidence="1">Cell outer membrane</location>
    </subcellularLocation>
</comment>
<organism evidence="9 10">
    <name type="scientific">Hymenobacter montanus</name>
    <dbReference type="NCBI Taxonomy" id="2771359"/>
    <lineage>
        <taxon>Bacteria</taxon>
        <taxon>Pseudomonadati</taxon>
        <taxon>Bacteroidota</taxon>
        <taxon>Cytophagia</taxon>
        <taxon>Cytophagales</taxon>
        <taxon>Hymenobacteraceae</taxon>
        <taxon>Hymenobacter</taxon>
    </lineage>
</organism>
<evidence type="ECO:0000256" key="2">
    <source>
        <dbReference type="ARBA" id="ARBA00007613"/>
    </source>
</evidence>
<feature type="chain" id="PRO_5037205368" evidence="8">
    <location>
        <begin position="25"/>
        <end position="463"/>
    </location>
</feature>
<evidence type="ECO:0000256" key="8">
    <source>
        <dbReference type="SAM" id="SignalP"/>
    </source>
</evidence>
<dbReference type="PANTHER" id="PTHR30026:SF20">
    <property type="entry name" value="OUTER MEMBRANE PROTEIN TOLC"/>
    <property type="match status" value="1"/>
</dbReference>
<keyword evidence="8" id="KW-0732">Signal</keyword>
<protein>
    <submittedName>
        <fullName evidence="9">TolC family protein</fullName>
    </submittedName>
</protein>
<dbReference type="SUPFAM" id="SSF56954">
    <property type="entry name" value="Outer membrane efflux proteins (OEP)"/>
    <property type="match status" value="1"/>
</dbReference>
<feature type="signal peptide" evidence="8">
    <location>
        <begin position="1"/>
        <end position="24"/>
    </location>
</feature>
<gene>
    <name evidence="9" type="ORF">IC235_18050</name>
</gene>
<dbReference type="AlphaFoldDB" id="A0A927GL44"/>
<dbReference type="Pfam" id="PF02321">
    <property type="entry name" value="OEP"/>
    <property type="match status" value="2"/>
</dbReference>
<reference evidence="9" key="1">
    <citation type="submission" date="2020-09" db="EMBL/GenBank/DDBJ databases">
        <authorList>
            <person name="Kim M.K."/>
        </authorList>
    </citation>
    <scope>NUCLEOTIDE SEQUENCE</scope>
    <source>
        <strain evidence="9">BT664</strain>
    </source>
</reference>
<comment type="caution">
    <text evidence="9">The sequence shown here is derived from an EMBL/GenBank/DDBJ whole genome shotgun (WGS) entry which is preliminary data.</text>
</comment>
<dbReference type="GO" id="GO:1990281">
    <property type="term" value="C:efflux pump complex"/>
    <property type="evidence" value="ECO:0007669"/>
    <property type="project" value="TreeGrafter"/>
</dbReference>
<evidence type="ECO:0000256" key="4">
    <source>
        <dbReference type="ARBA" id="ARBA00022452"/>
    </source>
</evidence>
<keyword evidence="3" id="KW-0813">Transport</keyword>
<dbReference type="InterPro" id="IPR051906">
    <property type="entry name" value="TolC-like"/>
</dbReference>
<evidence type="ECO:0000256" key="7">
    <source>
        <dbReference type="ARBA" id="ARBA00023237"/>
    </source>
</evidence>
<dbReference type="EMBL" id="JACXAD010000023">
    <property type="protein sequence ID" value="MBD2769796.1"/>
    <property type="molecule type" value="Genomic_DNA"/>
</dbReference>
<evidence type="ECO:0000256" key="1">
    <source>
        <dbReference type="ARBA" id="ARBA00004442"/>
    </source>
</evidence>
<dbReference type="Gene3D" id="1.20.1600.10">
    <property type="entry name" value="Outer membrane efflux proteins (OEP)"/>
    <property type="match status" value="1"/>
</dbReference>
<accession>A0A927GL44</accession>
<dbReference type="GO" id="GO:0009279">
    <property type="term" value="C:cell outer membrane"/>
    <property type="evidence" value="ECO:0007669"/>
    <property type="project" value="UniProtKB-SubCell"/>
</dbReference>